<evidence type="ECO:0000313" key="1">
    <source>
        <dbReference type="EMBL" id="TYJ36151.1"/>
    </source>
</evidence>
<dbReference type="AlphaFoldDB" id="A0A5D2ZEY6"/>
<dbReference type="Proteomes" id="UP000323597">
    <property type="component" value="Chromosome A05"/>
</dbReference>
<dbReference type="EMBL" id="CM017640">
    <property type="protein sequence ID" value="TYJ36151.1"/>
    <property type="molecule type" value="Genomic_DNA"/>
</dbReference>
<keyword evidence="2" id="KW-1185">Reference proteome</keyword>
<sequence>MTVDGVTIRMQKELGMMQGEITQLQAEFTQLDARIDARLKDFQKGLKSEVRSKGLIWRQKQN</sequence>
<reference evidence="1 2" key="1">
    <citation type="submission" date="2019-07" db="EMBL/GenBank/DDBJ databases">
        <title>WGS assembly of Gossypium mustelinum.</title>
        <authorList>
            <person name="Chen Z.J."/>
            <person name="Sreedasyam A."/>
            <person name="Ando A."/>
            <person name="Song Q."/>
            <person name="De L."/>
            <person name="Hulse-Kemp A."/>
            <person name="Ding M."/>
            <person name="Ye W."/>
            <person name="Kirkbride R."/>
            <person name="Jenkins J."/>
            <person name="Plott C."/>
            <person name="Lovell J."/>
            <person name="Lin Y.-M."/>
            <person name="Vaughn R."/>
            <person name="Liu B."/>
            <person name="Li W."/>
            <person name="Simpson S."/>
            <person name="Scheffler B."/>
            <person name="Saski C."/>
            <person name="Grover C."/>
            <person name="Hu G."/>
            <person name="Conover J."/>
            <person name="Carlson J."/>
            <person name="Shu S."/>
            <person name="Boston L."/>
            <person name="Williams M."/>
            <person name="Peterson D."/>
            <person name="Mcgee K."/>
            <person name="Jones D."/>
            <person name="Wendel J."/>
            <person name="Stelly D."/>
            <person name="Grimwood J."/>
            <person name="Schmutz J."/>
        </authorList>
    </citation>
    <scope>NUCLEOTIDE SEQUENCE [LARGE SCALE GENOMIC DNA]</scope>
    <source>
        <strain evidence="1">1408120.09</strain>
    </source>
</reference>
<proteinExistence type="predicted"/>
<protein>
    <submittedName>
        <fullName evidence="1">Uncharacterized protein</fullName>
    </submittedName>
</protein>
<evidence type="ECO:0000313" key="2">
    <source>
        <dbReference type="Proteomes" id="UP000323597"/>
    </source>
</evidence>
<name>A0A5D2ZEY6_GOSMU</name>
<gene>
    <name evidence="1" type="ORF">E1A91_A05G288400v1</name>
</gene>
<organism evidence="1 2">
    <name type="scientific">Gossypium mustelinum</name>
    <name type="common">Cotton</name>
    <name type="synonym">Gossypium caicoense</name>
    <dbReference type="NCBI Taxonomy" id="34275"/>
    <lineage>
        <taxon>Eukaryota</taxon>
        <taxon>Viridiplantae</taxon>
        <taxon>Streptophyta</taxon>
        <taxon>Embryophyta</taxon>
        <taxon>Tracheophyta</taxon>
        <taxon>Spermatophyta</taxon>
        <taxon>Magnoliopsida</taxon>
        <taxon>eudicotyledons</taxon>
        <taxon>Gunneridae</taxon>
        <taxon>Pentapetalae</taxon>
        <taxon>rosids</taxon>
        <taxon>malvids</taxon>
        <taxon>Malvales</taxon>
        <taxon>Malvaceae</taxon>
        <taxon>Malvoideae</taxon>
        <taxon>Gossypium</taxon>
    </lineage>
</organism>
<accession>A0A5D2ZEY6</accession>